<evidence type="ECO:0000256" key="1">
    <source>
        <dbReference type="SAM" id="SignalP"/>
    </source>
</evidence>
<gene>
    <name evidence="2" type="ORF">EGY25_02905</name>
</gene>
<sequence length="397" mass="41232">MTALNMNRRHLLAAASAGVGLAFAGRVAAQTNGPANKLVVVIARGAMDGLSVTVPYGDANYVPLRGGLAIPAPGEANGALALGEGFGLHPALAGLHDLYGQGQMRFAPAMALPVRIRSHFDAQDVLENGGEGLRQQTDGWLNRAIVAAGGGSLKGLSIGAQTPLILRGEAPVSSWAPGGQVRGGDRIASLLQDLYVEDPMLGQNLARGLATEELVGQGQNMDGEDGRLRRNDVLGLGRAVARLMSGAEGADIVAVSLDGWDTHAGQRAQLQTRLTGLDQLVTGLKDGLGETWSRTVVVVATEFGRTARANGTQGTDHGTGSSLLLAGGAIKRGGPIGDWPTLADNRLFENRDLTPTMDIRSVFKGVLRDHMGVDRAALDARVFPGSAVEAPVMESLV</sequence>
<evidence type="ECO:0000313" key="2">
    <source>
        <dbReference type="EMBL" id="TFW14175.1"/>
    </source>
</evidence>
<dbReference type="InterPro" id="IPR010869">
    <property type="entry name" value="DUF1501"/>
</dbReference>
<accession>A0A4Y9S2L8</accession>
<feature type="signal peptide" evidence="1">
    <location>
        <begin position="1"/>
        <end position="24"/>
    </location>
</feature>
<dbReference type="RefSeq" id="WP_135193564.1">
    <property type="nucleotide sequence ID" value="NZ_SPVH01000002.1"/>
</dbReference>
<dbReference type="Proteomes" id="UP000298216">
    <property type="component" value="Unassembled WGS sequence"/>
</dbReference>
<protein>
    <submittedName>
        <fullName evidence="2">DUF1501 domain-containing protein</fullName>
    </submittedName>
</protein>
<dbReference type="Pfam" id="PF07394">
    <property type="entry name" value="DUF1501"/>
    <property type="match status" value="1"/>
</dbReference>
<dbReference type="OrthoDB" id="9779968at2"/>
<dbReference type="InterPro" id="IPR006311">
    <property type="entry name" value="TAT_signal"/>
</dbReference>
<proteinExistence type="predicted"/>
<comment type="caution">
    <text evidence="2">The sequence shown here is derived from an EMBL/GenBank/DDBJ whole genome shotgun (WGS) entry which is preliminary data.</text>
</comment>
<dbReference type="AlphaFoldDB" id="A0A4Y9S2L8"/>
<keyword evidence="3" id="KW-1185">Reference proteome</keyword>
<dbReference type="EMBL" id="SPVH01000002">
    <property type="protein sequence ID" value="TFW14175.1"/>
    <property type="molecule type" value="Genomic_DNA"/>
</dbReference>
<feature type="chain" id="PRO_5021267349" evidence="1">
    <location>
        <begin position="25"/>
        <end position="397"/>
    </location>
</feature>
<keyword evidence="1" id="KW-0732">Signal</keyword>
<reference evidence="2 3" key="1">
    <citation type="submission" date="2019-03" db="EMBL/GenBank/DDBJ databases">
        <title>Draft genome of Brevundimonas sp. a heavy metal resistant soil bacteria.</title>
        <authorList>
            <person name="Soto J."/>
        </authorList>
    </citation>
    <scope>NUCLEOTIDE SEQUENCE [LARGE SCALE GENOMIC DNA]</scope>
    <source>
        <strain evidence="2 3">B-10</strain>
    </source>
</reference>
<evidence type="ECO:0000313" key="3">
    <source>
        <dbReference type="Proteomes" id="UP000298216"/>
    </source>
</evidence>
<organism evidence="2 3">
    <name type="scientific">Brevundimonas intermedia</name>
    <dbReference type="NCBI Taxonomy" id="74315"/>
    <lineage>
        <taxon>Bacteria</taxon>
        <taxon>Pseudomonadati</taxon>
        <taxon>Pseudomonadota</taxon>
        <taxon>Alphaproteobacteria</taxon>
        <taxon>Caulobacterales</taxon>
        <taxon>Caulobacteraceae</taxon>
        <taxon>Brevundimonas</taxon>
    </lineage>
</organism>
<dbReference type="PANTHER" id="PTHR43737">
    <property type="entry name" value="BLL7424 PROTEIN"/>
    <property type="match status" value="1"/>
</dbReference>
<dbReference type="PROSITE" id="PS51318">
    <property type="entry name" value="TAT"/>
    <property type="match status" value="1"/>
</dbReference>
<name>A0A4Y9S2L8_9CAUL</name>
<dbReference type="PANTHER" id="PTHR43737:SF1">
    <property type="entry name" value="DUF1501 DOMAIN-CONTAINING PROTEIN"/>
    <property type="match status" value="1"/>
</dbReference>